<accession>A0ABQ8K777</accession>
<dbReference type="InterPro" id="IPR011333">
    <property type="entry name" value="SKP1/BTB/POZ_sf"/>
</dbReference>
<dbReference type="CDD" id="cd18186">
    <property type="entry name" value="BTB_POZ_ZBTB_KLHL-like"/>
    <property type="match status" value="1"/>
</dbReference>
<dbReference type="Gene3D" id="3.30.710.10">
    <property type="entry name" value="Potassium Channel Kv1.1, Chain A"/>
    <property type="match status" value="2"/>
</dbReference>
<name>A0ABQ8K777_9APHY</name>
<evidence type="ECO:0000259" key="2">
    <source>
        <dbReference type="PROSITE" id="PS50097"/>
    </source>
</evidence>
<evidence type="ECO:0000313" key="3">
    <source>
        <dbReference type="EMBL" id="KAH9832632.1"/>
    </source>
</evidence>
<feature type="domain" description="BTB" evidence="2">
    <location>
        <begin position="28"/>
        <end position="91"/>
    </location>
</feature>
<proteinExistence type="predicted"/>
<organism evidence="3 4">
    <name type="scientific">Rhodofomes roseus</name>
    <dbReference type="NCBI Taxonomy" id="34475"/>
    <lineage>
        <taxon>Eukaryota</taxon>
        <taxon>Fungi</taxon>
        <taxon>Dikarya</taxon>
        <taxon>Basidiomycota</taxon>
        <taxon>Agaricomycotina</taxon>
        <taxon>Agaricomycetes</taxon>
        <taxon>Polyporales</taxon>
        <taxon>Rhodofomes</taxon>
    </lineage>
</organism>
<gene>
    <name evidence="3" type="ORF">C8Q71DRAFT_713925</name>
</gene>
<feature type="region of interest" description="Disordered" evidence="1">
    <location>
        <begin position="1"/>
        <end position="21"/>
    </location>
</feature>
<dbReference type="Proteomes" id="UP000814176">
    <property type="component" value="Unassembled WGS sequence"/>
</dbReference>
<dbReference type="SUPFAM" id="SSF54695">
    <property type="entry name" value="POZ domain"/>
    <property type="match status" value="2"/>
</dbReference>
<dbReference type="InterPro" id="IPR000210">
    <property type="entry name" value="BTB/POZ_dom"/>
</dbReference>
<reference evidence="3 4" key="1">
    <citation type="journal article" date="2021" name="Environ. Microbiol.">
        <title>Gene family expansions and transcriptome signatures uncover fungal adaptations to wood decay.</title>
        <authorList>
            <person name="Hage H."/>
            <person name="Miyauchi S."/>
            <person name="Viragh M."/>
            <person name="Drula E."/>
            <person name="Min B."/>
            <person name="Chaduli D."/>
            <person name="Navarro D."/>
            <person name="Favel A."/>
            <person name="Norest M."/>
            <person name="Lesage-Meessen L."/>
            <person name="Balint B."/>
            <person name="Merenyi Z."/>
            <person name="de Eugenio L."/>
            <person name="Morin E."/>
            <person name="Martinez A.T."/>
            <person name="Baldrian P."/>
            <person name="Stursova M."/>
            <person name="Martinez M.J."/>
            <person name="Novotny C."/>
            <person name="Magnuson J.K."/>
            <person name="Spatafora J.W."/>
            <person name="Maurice S."/>
            <person name="Pangilinan J."/>
            <person name="Andreopoulos W."/>
            <person name="LaButti K."/>
            <person name="Hundley H."/>
            <person name="Na H."/>
            <person name="Kuo A."/>
            <person name="Barry K."/>
            <person name="Lipzen A."/>
            <person name="Henrissat B."/>
            <person name="Riley R."/>
            <person name="Ahrendt S."/>
            <person name="Nagy L.G."/>
            <person name="Grigoriev I.V."/>
            <person name="Martin F."/>
            <person name="Rosso M.N."/>
        </authorList>
    </citation>
    <scope>NUCLEOTIDE SEQUENCE [LARGE SCALE GENOMIC DNA]</scope>
    <source>
        <strain evidence="3 4">CIRM-BRFM 1785</strain>
    </source>
</reference>
<comment type="caution">
    <text evidence="3">The sequence shown here is derived from an EMBL/GenBank/DDBJ whole genome shotgun (WGS) entry which is preliminary data.</text>
</comment>
<keyword evidence="4" id="KW-1185">Reference proteome</keyword>
<protein>
    <recommendedName>
        <fullName evidence="2">BTB domain-containing protein</fullName>
    </recommendedName>
</protein>
<dbReference type="GeneID" id="72001675"/>
<dbReference type="PROSITE" id="PS50097">
    <property type="entry name" value="BTB"/>
    <property type="match status" value="2"/>
</dbReference>
<feature type="domain" description="BTB" evidence="2">
    <location>
        <begin position="631"/>
        <end position="702"/>
    </location>
</feature>
<dbReference type="EMBL" id="JADCUA010000021">
    <property type="protein sequence ID" value="KAH9832632.1"/>
    <property type="molecule type" value="Genomic_DNA"/>
</dbReference>
<feature type="compositionally biased region" description="Polar residues" evidence="1">
    <location>
        <begin position="1"/>
        <end position="12"/>
    </location>
</feature>
<dbReference type="RefSeq" id="XP_047775550.1">
    <property type="nucleotide sequence ID" value="XM_047920943.1"/>
</dbReference>
<dbReference type="SMART" id="SM00225">
    <property type="entry name" value="BTB"/>
    <property type="match status" value="2"/>
</dbReference>
<evidence type="ECO:0000313" key="4">
    <source>
        <dbReference type="Proteomes" id="UP000814176"/>
    </source>
</evidence>
<dbReference type="Pfam" id="PF00651">
    <property type="entry name" value="BTB"/>
    <property type="match status" value="2"/>
</dbReference>
<sequence length="1155" mass="127373">MAEAASDSSRSTAGGPKSAPALFNRPDADVILSSSDNTNFRVYRQILTLASPFFETMFSLPQSTTSSSSPPPIIPVEEDARTLEDLLRICYPVRDPQLQIHVLTDWQHISNVTHAALKYDMVQAVDFMKAKLTAGVESSPLPVFCVACKHGFEGVAHAVASKLVAQNAPLSIGDLRGVYVSQLEDIPTGCYYRLMHASNTYSVDHLEFCRQRDAKQDLKAQQESDVVYRVRDAATDNLGQHTLRSVDAVCFSVSQETFAVFQSQDPTALGADDDAEQSCKLDPTILSLPEDSRTLELLLQLETQDMNDHATAASCLRASAKYSTKRAHSALAKRWLELSVESPLRSYLIASAYGLKDEAIEAARRLLSWTSQDLRRAYDPVMEDVSAGHYFRLLQYHDKCAAAADGAVRKSWARAFVGDVPRHCPGGLCSRTLTNATASRWADTCLARFKALRDRPRKAVSDDAILIGELCVQVGSCSSCVECVSHIDIVRLLAAFTEANEESTTMPIPRVAPCGSDLVCCSSVTRFLKIASNVCLGEIKKPQCLYPHCMRSKLFCFISCMRTTQISMNGPPNSCSCIVFCGIDTCQMRLRHCINALLVSNKTIDDASSPNMTTDCADLPQFKAPYDRTDGDVIFRSCDNISYRVHRNILTMASPVFADMFSLPQPSKSPVPAADQLTAFPPAVVDLTEDGKTIRGLLDACYPFGDPILDDLDAVRSVLEAAMKYEVAKATQFGERKLQAFVIREPLRVFAIACRLNFEEMAKSAAEQAHSQSIFKQGMVYVEELDKVPAGCFHRLLQYYRRRGQWQELEFCTAHAHGRKSKKEKKRGKRGILASPRALLAPPGPVSGAPPPFDSPEADVVITTSDNVCFRVQATFISMVAPGLADRLPARATLDTNVKEGCGDQHVSVEEDSRTLAGLLHLCHPTATLDIPADDFTFIALLAGAARKYRVEKAIWFMKLLWPRYIPLDPFRAYVLASSYGWTAEARNAADALLSKTIEHIEAAYTPALEDISTRLYYRLLTYHASCRDAIIAIGSQTTAWLDDAARKSIHCNSCHHYVNGQPTGWVLRAISDAVERMHQRPSPQTIKEYTAMSHISAMIQDGCGSSQCYPPSRSCITFCDSIASKVQEVIAKVRNRLLSHSGALTFCSHEGSFR</sequence>
<evidence type="ECO:0000256" key="1">
    <source>
        <dbReference type="SAM" id="MobiDB-lite"/>
    </source>
</evidence>